<protein>
    <submittedName>
        <fullName evidence="5">Adenosine 5'-monophosphoramidase</fullName>
    </submittedName>
</protein>
<evidence type="ECO:0000256" key="1">
    <source>
        <dbReference type="PIRSR" id="PIRSR601310-1"/>
    </source>
</evidence>
<feature type="short sequence motif" description="Histidine triad motif" evidence="2 3">
    <location>
        <begin position="93"/>
        <end position="97"/>
    </location>
</feature>
<dbReference type="EMBL" id="JAAHCF010000118">
    <property type="protein sequence ID" value="KAK8147908.1"/>
    <property type="molecule type" value="Genomic_DNA"/>
</dbReference>
<accession>A0AAW0RZX3</accession>
<dbReference type="PROSITE" id="PS51084">
    <property type="entry name" value="HIT_2"/>
    <property type="match status" value="1"/>
</dbReference>
<keyword evidence="6" id="KW-1185">Reference proteome</keyword>
<gene>
    <name evidence="5" type="primary">HNT1</name>
    <name evidence="5" type="ORF">G3M48_000749</name>
</gene>
<evidence type="ECO:0000256" key="3">
    <source>
        <dbReference type="PROSITE-ProRule" id="PRU00464"/>
    </source>
</evidence>
<feature type="active site" description="Tele-AMP-histidine intermediate" evidence="1">
    <location>
        <position position="95"/>
    </location>
</feature>
<dbReference type="InterPro" id="IPR036265">
    <property type="entry name" value="HIT-like_sf"/>
</dbReference>
<dbReference type="Gene3D" id="3.30.428.10">
    <property type="entry name" value="HIT-like"/>
    <property type="match status" value="1"/>
</dbReference>
<dbReference type="AlphaFoldDB" id="A0AAW0RZX3"/>
<dbReference type="Pfam" id="PF01230">
    <property type="entry name" value="HIT"/>
    <property type="match status" value="1"/>
</dbReference>
<evidence type="ECO:0000259" key="4">
    <source>
        <dbReference type="PROSITE" id="PS51084"/>
    </source>
</evidence>
<organism evidence="5 6">
    <name type="scientific">Beauveria asiatica</name>
    <dbReference type="NCBI Taxonomy" id="1069075"/>
    <lineage>
        <taxon>Eukaryota</taxon>
        <taxon>Fungi</taxon>
        <taxon>Dikarya</taxon>
        <taxon>Ascomycota</taxon>
        <taxon>Pezizomycotina</taxon>
        <taxon>Sordariomycetes</taxon>
        <taxon>Hypocreomycetidae</taxon>
        <taxon>Hypocreales</taxon>
        <taxon>Cordycipitaceae</taxon>
        <taxon>Beauveria</taxon>
    </lineage>
</organism>
<dbReference type="InterPro" id="IPR001310">
    <property type="entry name" value="Histidine_triad_HIT"/>
</dbReference>
<comment type="caution">
    <text evidence="5">The sequence shown here is derived from an EMBL/GenBank/DDBJ whole genome shotgun (WGS) entry which is preliminary data.</text>
</comment>
<dbReference type="SUPFAM" id="SSF54197">
    <property type="entry name" value="HIT-like"/>
    <property type="match status" value="1"/>
</dbReference>
<dbReference type="GO" id="GO:0003824">
    <property type="term" value="F:catalytic activity"/>
    <property type="evidence" value="ECO:0007669"/>
    <property type="project" value="InterPro"/>
</dbReference>
<proteinExistence type="predicted"/>
<dbReference type="InterPro" id="IPR011146">
    <property type="entry name" value="HIT-like"/>
</dbReference>
<name>A0AAW0RZX3_9HYPO</name>
<dbReference type="GO" id="GO:0009117">
    <property type="term" value="P:nucleotide metabolic process"/>
    <property type="evidence" value="ECO:0007669"/>
    <property type="project" value="TreeGrafter"/>
</dbReference>
<dbReference type="PANTHER" id="PTHR46648">
    <property type="entry name" value="HIT FAMILY PROTEIN 1"/>
    <property type="match status" value="1"/>
</dbReference>
<evidence type="ECO:0000313" key="5">
    <source>
        <dbReference type="EMBL" id="KAK8147908.1"/>
    </source>
</evidence>
<reference evidence="5 6" key="1">
    <citation type="submission" date="2020-02" db="EMBL/GenBank/DDBJ databases">
        <title>Comparative genomics of the hypocrealean fungal genus Beauvera.</title>
        <authorList>
            <person name="Showalter D.N."/>
            <person name="Bushley K.E."/>
            <person name="Rehner S.A."/>
        </authorList>
    </citation>
    <scope>NUCLEOTIDE SEQUENCE [LARGE SCALE GENOMIC DNA]</scope>
    <source>
        <strain evidence="5 6">ARSEF4384</strain>
    </source>
</reference>
<evidence type="ECO:0000313" key="6">
    <source>
        <dbReference type="Proteomes" id="UP001397290"/>
    </source>
</evidence>
<dbReference type="Proteomes" id="UP001397290">
    <property type="component" value="Unassembled WGS sequence"/>
</dbReference>
<feature type="domain" description="HIT" evidence="4">
    <location>
        <begin position="5"/>
        <end position="110"/>
    </location>
</feature>
<evidence type="ECO:0000256" key="2">
    <source>
        <dbReference type="PIRSR" id="PIRSR601310-3"/>
    </source>
</evidence>
<sequence length="154" mass="17015">MAACIFCRIIKGEIPCMKLFESEKTLAFLDIGPLSKGHALVIPKFHGAKLADIPDDQLTEILPTLKKLVSATGATDYNILQNNGTIAHQQVHHVHFHMVFQIEPTIDVFVFVAHADLIQIPKPSETEGLGINWPTSAGDMDKLKALCEEIKTKM</sequence>
<dbReference type="PANTHER" id="PTHR46648:SF1">
    <property type="entry name" value="ADENOSINE 5'-MONOPHOSPHORAMIDASE HNT1"/>
    <property type="match status" value="1"/>
</dbReference>
<dbReference type="PRINTS" id="PR00332">
    <property type="entry name" value="HISTRIAD"/>
</dbReference>